<dbReference type="KEGG" id="rgu:A4W93_19050"/>
<dbReference type="STRING" id="946333.A4W93_19050"/>
<evidence type="ECO:0000313" key="2">
    <source>
        <dbReference type="Proteomes" id="UP000193427"/>
    </source>
</evidence>
<dbReference type="SMART" id="SM00860">
    <property type="entry name" value="SMI1_KNR4"/>
    <property type="match status" value="1"/>
</dbReference>
<dbReference type="AlphaFoldDB" id="A0A1W6LC41"/>
<protein>
    <submittedName>
        <fullName evidence="1">Uncharacterized protein</fullName>
    </submittedName>
</protein>
<dbReference type="Proteomes" id="UP000193427">
    <property type="component" value="Chromosome"/>
</dbReference>
<name>A0A1W6LC41_9BURK</name>
<dbReference type="InterPro" id="IPR018958">
    <property type="entry name" value="Knr4/Smi1-like_dom"/>
</dbReference>
<organism evidence="1 2">
    <name type="scientific">Piscinibacter gummiphilus</name>
    <dbReference type="NCBI Taxonomy" id="946333"/>
    <lineage>
        <taxon>Bacteria</taxon>
        <taxon>Pseudomonadati</taxon>
        <taxon>Pseudomonadota</taxon>
        <taxon>Betaproteobacteria</taxon>
        <taxon>Burkholderiales</taxon>
        <taxon>Sphaerotilaceae</taxon>
        <taxon>Piscinibacter</taxon>
    </lineage>
</organism>
<dbReference type="Pfam" id="PF09346">
    <property type="entry name" value="SMI1_KNR4"/>
    <property type="match status" value="1"/>
</dbReference>
<sequence>MERQAPPMQDLADRYLLARRKRWFRTRPVVAQRGLPSERELLSLEQRIGCALPSDLRAWLSTVGFCDIDDELSFRAEWFNALDPGQLAGAVLFAQDILGRFYGFMPTDGRIVFFARSEPGLAVLATNFREFLQQLADRDFNVVDWADSVELTPYQWNVDAVYDGSIGSGAR</sequence>
<dbReference type="InterPro" id="IPR037883">
    <property type="entry name" value="Knr4/Smi1-like_sf"/>
</dbReference>
<proteinExistence type="predicted"/>
<dbReference type="SUPFAM" id="SSF160631">
    <property type="entry name" value="SMI1/KNR4-like"/>
    <property type="match status" value="1"/>
</dbReference>
<evidence type="ECO:0000313" key="1">
    <source>
        <dbReference type="EMBL" id="ARN21824.1"/>
    </source>
</evidence>
<dbReference type="EMBL" id="CP015118">
    <property type="protein sequence ID" value="ARN21824.1"/>
    <property type="molecule type" value="Genomic_DNA"/>
</dbReference>
<accession>A0A1W6LC41</accession>
<reference evidence="1 2" key="1">
    <citation type="submission" date="2016-04" db="EMBL/GenBank/DDBJ databases">
        <title>Complete genome sequence of natural rubber-degrading, novel Gram-negative bacterium, Rhizobacter gummiphilus strain NS21.</title>
        <authorList>
            <person name="Tabata M."/>
            <person name="Kasai D."/>
            <person name="Fukuda M."/>
        </authorList>
    </citation>
    <scope>NUCLEOTIDE SEQUENCE [LARGE SCALE GENOMIC DNA]</scope>
    <source>
        <strain evidence="1 2">NS21</strain>
    </source>
</reference>
<keyword evidence="2" id="KW-1185">Reference proteome</keyword>
<gene>
    <name evidence="1" type="ORF">A4W93_19050</name>
</gene>